<dbReference type="Proteomes" id="UP000289703">
    <property type="component" value="Unassembled WGS sequence"/>
</dbReference>
<protein>
    <submittedName>
        <fullName evidence="1">Uncharacterized protein</fullName>
    </submittedName>
</protein>
<dbReference type="AlphaFoldDB" id="A0A4Q1JKD5"/>
<organism evidence="1 2">
    <name type="scientific">Ancylomarina salipaludis</name>
    <dbReference type="NCBI Taxonomy" id="2501299"/>
    <lineage>
        <taxon>Bacteria</taxon>
        <taxon>Pseudomonadati</taxon>
        <taxon>Bacteroidota</taxon>
        <taxon>Bacteroidia</taxon>
        <taxon>Marinilabiliales</taxon>
        <taxon>Marinifilaceae</taxon>
        <taxon>Ancylomarina</taxon>
    </lineage>
</organism>
<gene>
    <name evidence="1" type="ORF">EO244_12645</name>
</gene>
<evidence type="ECO:0000313" key="2">
    <source>
        <dbReference type="Proteomes" id="UP000289703"/>
    </source>
</evidence>
<name>A0A4Q1JKD5_9BACT</name>
<evidence type="ECO:0000313" key="1">
    <source>
        <dbReference type="EMBL" id="RXQ90947.1"/>
    </source>
</evidence>
<sequence length="320" mass="37633">MTEIFEIIKVQKKKKETITQRIEDSKLLGFWEKDNNQITEVHIEEKTIQLLDEEDICTALTRDGYYNSLLNNTDFELNAIKTSQKRGRYYPRIFTPVYSLQDTFPKSSFDKIQFTNGIKNDNTQIINTLEQLRTLIDLVDKVFRTVYPCENNFSVYGFDIRNLIILACTEFEAQISGILKANNIKPTKGFYNTGDFIKLKGILKLDQYKVAFKYYPELTGISPFSGWDSNCPTKSLEWYYNYNSIKHDRDNEFSKSRLQDLINSISACFIIIIAQYGELSIIKEILNGYWSIVQYPEWQPEERLLEPSIQDEWKKENYYA</sequence>
<dbReference type="EMBL" id="SAXA01000012">
    <property type="protein sequence ID" value="RXQ90947.1"/>
    <property type="molecule type" value="Genomic_DNA"/>
</dbReference>
<dbReference type="RefSeq" id="WP_129255048.1">
    <property type="nucleotide sequence ID" value="NZ_SAXA01000012.1"/>
</dbReference>
<accession>A0A4Q1JKD5</accession>
<reference evidence="1 2" key="1">
    <citation type="submission" date="2019-01" db="EMBL/GenBank/DDBJ databases">
        <title>Ancylomarina salipaludis sp. nov., isolated from a salt marsh.</title>
        <authorList>
            <person name="Yoon J.-H."/>
        </authorList>
    </citation>
    <scope>NUCLEOTIDE SEQUENCE [LARGE SCALE GENOMIC DNA]</scope>
    <source>
        <strain evidence="1 2">SHSM-M15</strain>
    </source>
</reference>
<keyword evidence="2" id="KW-1185">Reference proteome</keyword>
<dbReference type="OrthoDB" id="7210418at2"/>
<comment type="caution">
    <text evidence="1">The sequence shown here is derived from an EMBL/GenBank/DDBJ whole genome shotgun (WGS) entry which is preliminary data.</text>
</comment>
<proteinExistence type="predicted"/>